<dbReference type="Pfam" id="PF24983">
    <property type="entry name" value="DUF7774"/>
    <property type="match status" value="1"/>
</dbReference>
<feature type="compositionally biased region" description="Basic and acidic residues" evidence="1">
    <location>
        <begin position="449"/>
        <end position="481"/>
    </location>
</feature>
<feature type="compositionally biased region" description="Basic and acidic residues" evidence="1">
    <location>
        <begin position="403"/>
        <end position="415"/>
    </location>
</feature>
<proteinExistence type="predicted"/>
<evidence type="ECO:0000313" key="3">
    <source>
        <dbReference type="EMBL" id="EYC29127.1"/>
    </source>
</evidence>
<feature type="region of interest" description="Disordered" evidence="1">
    <location>
        <begin position="21"/>
        <end position="63"/>
    </location>
</feature>
<organism evidence="3 4">
    <name type="scientific">Ancylostoma ceylanicum</name>
    <dbReference type="NCBI Taxonomy" id="53326"/>
    <lineage>
        <taxon>Eukaryota</taxon>
        <taxon>Metazoa</taxon>
        <taxon>Ecdysozoa</taxon>
        <taxon>Nematoda</taxon>
        <taxon>Chromadorea</taxon>
        <taxon>Rhabditida</taxon>
        <taxon>Rhabditina</taxon>
        <taxon>Rhabditomorpha</taxon>
        <taxon>Strongyloidea</taxon>
        <taxon>Ancylostomatidae</taxon>
        <taxon>Ancylostomatinae</taxon>
        <taxon>Ancylostoma</taxon>
    </lineage>
</organism>
<dbReference type="InterPro" id="IPR056676">
    <property type="entry name" value="DUF7774"/>
</dbReference>
<dbReference type="AlphaFoldDB" id="A0A016VQ24"/>
<dbReference type="PANTHER" id="PTHR38630:SF1">
    <property type="entry name" value="DEK_C DOMAIN-CONTAINING PROTEIN-RELATED"/>
    <property type="match status" value="1"/>
</dbReference>
<name>A0A016VQ24_9BILA</name>
<feature type="compositionally biased region" description="Basic residues" evidence="1">
    <location>
        <begin position="416"/>
        <end position="426"/>
    </location>
</feature>
<dbReference type="Proteomes" id="UP000024635">
    <property type="component" value="Unassembled WGS sequence"/>
</dbReference>
<reference evidence="4" key="1">
    <citation type="journal article" date="2015" name="Nat. Genet.">
        <title>The genome and transcriptome of the zoonotic hookworm Ancylostoma ceylanicum identify infection-specific gene families.</title>
        <authorList>
            <person name="Schwarz E.M."/>
            <person name="Hu Y."/>
            <person name="Antoshechkin I."/>
            <person name="Miller M.M."/>
            <person name="Sternberg P.W."/>
            <person name="Aroian R.V."/>
        </authorList>
    </citation>
    <scope>NUCLEOTIDE SEQUENCE</scope>
    <source>
        <strain evidence="4">HY135</strain>
    </source>
</reference>
<dbReference type="OrthoDB" id="5869135at2759"/>
<feature type="region of interest" description="Disordered" evidence="1">
    <location>
        <begin position="285"/>
        <end position="503"/>
    </location>
</feature>
<dbReference type="EMBL" id="JARK01001342">
    <property type="protein sequence ID" value="EYC29127.1"/>
    <property type="molecule type" value="Genomic_DNA"/>
</dbReference>
<protein>
    <recommendedName>
        <fullName evidence="2">DUF7774 domain-containing protein</fullName>
    </recommendedName>
</protein>
<feature type="domain" description="DUF7774" evidence="2">
    <location>
        <begin position="141"/>
        <end position="237"/>
    </location>
</feature>
<dbReference type="PANTHER" id="PTHR38630">
    <property type="entry name" value="PROTEIN CBG12780"/>
    <property type="match status" value="1"/>
</dbReference>
<comment type="caution">
    <text evidence="3">The sequence shown here is derived from an EMBL/GenBank/DDBJ whole genome shotgun (WGS) entry which is preliminary data.</text>
</comment>
<accession>A0A016VQ24</accession>
<evidence type="ECO:0000256" key="1">
    <source>
        <dbReference type="SAM" id="MobiDB-lite"/>
    </source>
</evidence>
<keyword evidence="4" id="KW-1185">Reference proteome</keyword>
<evidence type="ECO:0000259" key="2">
    <source>
        <dbReference type="Pfam" id="PF24983"/>
    </source>
</evidence>
<feature type="compositionally biased region" description="Basic residues" evidence="1">
    <location>
        <begin position="487"/>
        <end position="503"/>
    </location>
</feature>
<evidence type="ECO:0000313" key="4">
    <source>
        <dbReference type="Proteomes" id="UP000024635"/>
    </source>
</evidence>
<gene>
    <name evidence="3" type="primary">Acey_s0006.g2802</name>
    <name evidence="3" type="ORF">Y032_0006g2802</name>
</gene>
<feature type="compositionally biased region" description="Basic and acidic residues" evidence="1">
    <location>
        <begin position="299"/>
        <end position="397"/>
    </location>
</feature>
<sequence>MGSRTVARGWRGIATCEGMNAARGRSNAAGGGTAYEKKETTRKGHSTSEASPMASQQKQKLKKWSKLTARDRLRSLFRNRSRQVCGSEEAQCVTVFEKCDAPSRPAIAKETEYKLRWKTPQPEKKAEDVEKFSHVDVEELQQSREFQLARKIMIQLRRNNILESAVNDNDLPVLKRFFKEELNYPTKRIVDIIDRAMNYCYEEIVYHQDFYSFHVDTEMRQFLMDKEKSKQFMLDVLLTCPEFVPLMWGGEAVGLPSEEDKVEFPVKDSNKENVSPWNRLVEKPVVPEKKDMNSPWNRLVEKAEKPQHKFKEHKMEDARKASSDTKSDEATRRRDQKAQPSDKSDDDRVAQKSDEDLKKKSAESSQDKSDDSKEDKMKRGSKIEAKKKDASREDEKGRKRSEVRRVLTDIVDKRKSSIRQRSRSEKKKAVDSRTVNSLERASLGQGRKSGSDERTSSGEKSRSSEATKRSGSKENRSKTERPVLSQRTKKSRRYTNLKLKIKGGKSKRQVRVVLILSNNIGSKFQNSELP</sequence>